<evidence type="ECO:0000313" key="2">
    <source>
        <dbReference type="EMBL" id="MBR9726880.1"/>
    </source>
</evidence>
<keyword evidence="1" id="KW-0472">Membrane</keyword>
<keyword evidence="1" id="KW-0812">Transmembrane</keyword>
<dbReference type="RefSeq" id="WP_153660602.1">
    <property type="nucleotide sequence ID" value="NZ_JAAIKR010000001.1"/>
</dbReference>
<evidence type="ECO:0000256" key="1">
    <source>
        <dbReference type="SAM" id="Phobius"/>
    </source>
</evidence>
<protein>
    <recommendedName>
        <fullName evidence="4">TM2 domain-containing protein</fullName>
    </recommendedName>
</protein>
<organism evidence="2 3">
    <name type="scientific">Shewanella intestini</name>
    <dbReference type="NCBI Taxonomy" id="2017544"/>
    <lineage>
        <taxon>Bacteria</taxon>
        <taxon>Pseudomonadati</taxon>
        <taxon>Pseudomonadota</taxon>
        <taxon>Gammaproteobacteria</taxon>
        <taxon>Alteromonadales</taxon>
        <taxon>Shewanellaceae</taxon>
        <taxon>Shewanella</taxon>
    </lineage>
</organism>
<gene>
    <name evidence="2" type="ORF">G3R48_02590</name>
</gene>
<feature type="transmembrane region" description="Helical" evidence="1">
    <location>
        <begin position="72"/>
        <end position="99"/>
    </location>
</feature>
<sequence length="131" mass="15439">MRLFDSLQVLEQSEERLRQQVNDLPNEQRKQFYQRQSQQLKDPDTYAAFNWLFLGGVHHCYLGKYLLFAIELFILMISITGIAMGYSLCYLGIAILVAYELPQLFFSQKIVRQHNNKLSHKILTDLMLNHD</sequence>
<dbReference type="EMBL" id="JAAIKR010000001">
    <property type="protein sequence ID" value="MBR9726880.1"/>
    <property type="molecule type" value="Genomic_DNA"/>
</dbReference>
<name>A0ABS5I0G5_9GAMM</name>
<evidence type="ECO:0008006" key="4">
    <source>
        <dbReference type="Google" id="ProtNLM"/>
    </source>
</evidence>
<dbReference type="Proteomes" id="UP000811844">
    <property type="component" value="Unassembled WGS sequence"/>
</dbReference>
<accession>A0ABS5I0G5</accession>
<evidence type="ECO:0000313" key="3">
    <source>
        <dbReference type="Proteomes" id="UP000811844"/>
    </source>
</evidence>
<comment type="caution">
    <text evidence="2">The sequence shown here is derived from an EMBL/GenBank/DDBJ whole genome shotgun (WGS) entry which is preliminary data.</text>
</comment>
<reference evidence="2 3" key="1">
    <citation type="submission" date="2020-02" db="EMBL/GenBank/DDBJ databases">
        <title>Shewanella WXL01 sp. nov., a marine bacterium isolated from green algae in Luhuitou Fringing Reef (Northern South China Sea).</title>
        <authorList>
            <person name="Wang X."/>
        </authorList>
    </citation>
    <scope>NUCLEOTIDE SEQUENCE [LARGE SCALE GENOMIC DNA]</scope>
    <source>
        <strain evidence="2 3">MCCC 1A01895</strain>
    </source>
</reference>
<keyword evidence="3" id="KW-1185">Reference proteome</keyword>
<keyword evidence="1" id="KW-1133">Transmembrane helix</keyword>
<proteinExistence type="predicted"/>